<gene>
    <name evidence="2" type="ORF">ZOSMA_4G00110</name>
</gene>
<comment type="caution">
    <text evidence="2">The sequence shown here is derived from an EMBL/GenBank/DDBJ whole genome shotgun (WGS) entry which is preliminary data.</text>
</comment>
<dbReference type="Gene3D" id="3.40.50.300">
    <property type="entry name" value="P-loop containing nucleotide triphosphate hydrolases"/>
    <property type="match status" value="1"/>
</dbReference>
<dbReference type="OrthoDB" id="2015035at2759"/>
<sequence length="359" mass="41152">MVISIEKANDSDNLRLLSDDSGESSKDVSVVRSPRKSPLVLRMIVLAFVMLCGIYISSICLKQLGFNLRPNLSVQVTNKRCPNPSIAHSDLHLLHYPNPLTYTREECECTPVRLFAIFSMQRSGSGWFETLLNNHINISSNGEIFSHKERRNNISSITNTLDKLYNLDWFSSAAKNECTASVGLKWMLNQGVMDNHHDIVDYFNRRGVSAIFLFRRNLLRRMVSVLANLHDRDTKPINGTHMSHVHSKDEASILAQHKPAIDTHSLISELKKTEEMVADALNYFNSTRHTILFYEDIITNQTKVMDVLDFLNVPRRKLVSLQVKIHTNPLSEQIENWNDVYKTLNGTQYETFLNADYRL</sequence>
<proteinExistence type="predicted"/>
<dbReference type="SUPFAM" id="SSF52540">
    <property type="entry name" value="P-loop containing nucleoside triphosphate hydrolases"/>
    <property type="match status" value="1"/>
</dbReference>
<keyword evidence="3" id="KW-1185">Reference proteome</keyword>
<name>A0A0K9P0H5_ZOSMR</name>
<dbReference type="InterPro" id="IPR052796">
    <property type="entry name" value="Nod_factor_sulfotransferase"/>
</dbReference>
<organism evidence="2 3">
    <name type="scientific">Zostera marina</name>
    <name type="common">Eelgrass</name>
    <dbReference type="NCBI Taxonomy" id="29655"/>
    <lineage>
        <taxon>Eukaryota</taxon>
        <taxon>Viridiplantae</taxon>
        <taxon>Streptophyta</taxon>
        <taxon>Embryophyta</taxon>
        <taxon>Tracheophyta</taxon>
        <taxon>Spermatophyta</taxon>
        <taxon>Magnoliopsida</taxon>
        <taxon>Liliopsida</taxon>
        <taxon>Zosteraceae</taxon>
        <taxon>Zostera</taxon>
    </lineage>
</organism>
<reference evidence="3" key="1">
    <citation type="journal article" date="2016" name="Nature">
        <title>The genome of the seagrass Zostera marina reveals angiosperm adaptation to the sea.</title>
        <authorList>
            <person name="Olsen J.L."/>
            <person name="Rouze P."/>
            <person name="Verhelst B."/>
            <person name="Lin Y.-C."/>
            <person name="Bayer T."/>
            <person name="Collen J."/>
            <person name="Dattolo E."/>
            <person name="De Paoli E."/>
            <person name="Dittami S."/>
            <person name="Maumus F."/>
            <person name="Michel G."/>
            <person name="Kersting A."/>
            <person name="Lauritano C."/>
            <person name="Lohaus R."/>
            <person name="Toepel M."/>
            <person name="Tonon T."/>
            <person name="Vanneste K."/>
            <person name="Amirebrahimi M."/>
            <person name="Brakel J."/>
            <person name="Bostroem C."/>
            <person name="Chovatia M."/>
            <person name="Grimwood J."/>
            <person name="Jenkins J.W."/>
            <person name="Jueterbock A."/>
            <person name="Mraz A."/>
            <person name="Stam W.T."/>
            <person name="Tice H."/>
            <person name="Bornberg-Bauer E."/>
            <person name="Green P.J."/>
            <person name="Pearson G.A."/>
            <person name="Procaccini G."/>
            <person name="Duarte C.M."/>
            <person name="Schmutz J."/>
            <person name="Reusch T.B.H."/>
            <person name="Van de Peer Y."/>
        </authorList>
    </citation>
    <scope>NUCLEOTIDE SEQUENCE [LARGE SCALE GENOMIC DNA]</scope>
    <source>
        <strain evidence="3">cv. Finnish</strain>
    </source>
</reference>
<dbReference type="STRING" id="29655.A0A0K9P0H5"/>
<accession>A0A0K9P0H5</accession>
<evidence type="ECO:0000256" key="1">
    <source>
        <dbReference type="SAM" id="Phobius"/>
    </source>
</evidence>
<keyword evidence="1" id="KW-1133">Transmembrane helix</keyword>
<feature type="transmembrane region" description="Helical" evidence="1">
    <location>
        <begin position="39"/>
        <end position="61"/>
    </location>
</feature>
<dbReference type="EMBL" id="LFYR01001430">
    <property type="protein sequence ID" value="KMZ61727.1"/>
    <property type="molecule type" value="Genomic_DNA"/>
</dbReference>
<dbReference type="GO" id="GO:0016787">
    <property type="term" value="F:hydrolase activity"/>
    <property type="evidence" value="ECO:0007669"/>
    <property type="project" value="UniProtKB-KW"/>
</dbReference>
<keyword evidence="1" id="KW-0472">Membrane</keyword>
<dbReference type="OMA" id="NFLHADY"/>
<dbReference type="InterPro" id="IPR027417">
    <property type="entry name" value="P-loop_NTPase"/>
</dbReference>
<dbReference type="PANTHER" id="PTHR32175:SF26">
    <property type="entry name" value="PROTEIN, PUTATIVE, EXPRESSED-RELATED"/>
    <property type="match status" value="1"/>
</dbReference>
<keyword evidence="2" id="KW-0378">Hydrolase</keyword>
<keyword evidence="1" id="KW-0812">Transmembrane</keyword>
<dbReference type="AlphaFoldDB" id="A0A0K9P0H5"/>
<dbReference type="PANTHER" id="PTHR32175">
    <property type="entry name" value="PROTEIN, PUTATIVE, EXPRESSED-RELATED"/>
    <property type="match status" value="1"/>
</dbReference>
<protein>
    <submittedName>
        <fullName evidence="2">p-loop containing nucleoside triphosphate hydrolases superfamilyprotein</fullName>
    </submittedName>
</protein>
<evidence type="ECO:0000313" key="2">
    <source>
        <dbReference type="EMBL" id="KMZ61727.1"/>
    </source>
</evidence>
<dbReference type="Proteomes" id="UP000036987">
    <property type="component" value="Unassembled WGS sequence"/>
</dbReference>
<evidence type="ECO:0000313" key="3">
    <source>
        <dbReference type="Proteomes" id="UP000036987"/>
    </source>
</evidence>